<sequence>MPVTLVEVKKMLKEMFLEYRKEMETMLKQQQQIFIDILSANTKIINERLDKVEENSKENANKIKIMVKDIEDIKLSLNFHDEVFDKILATIHKQNNERVEKENITTQNINEKLRKFEDRSRRNNLRIDGLPESVKETWNETEEKVKLFLVNKLGLNEIEIERAHRNGVRKEGSSRTVIMKLLRYNNKTKILKESYRLKGTKTYINEDFSHETVNIRKRLLAEVKERRNNGENVGLSYISYCNVIWASTYPSKLNTIYKIQKRASRLILNANKYASARPLVREIGVPNVYEINILNILIFMFKFKNGMLPSIFQTYFFSLNHKYETKYSINNFFIPKTLLKQADFSISCRGPRLWNLVLTSNIKTLTSTQQFKRATKQHLFDFDTKQLLSFY</sequence>
<name>A0ABM4BUL7_HYDVU</name>
<protein>
    <submittedName>
        <fullName evidence="2">Uncharacterized protein LOC136080200</fullName>
    </submittedName>
</protein>
<evidence type="ECO:0000313" key="1">
    <source>
        <dbReference type="Proteomes" id="UP001652625"/>
    </source>
</evidence>
<keyword evidence="1" id="KW-1185">Reference proteome</keyword>
<reference evidence="2" key="1">
    <citation type="submission" date="2025-08" db="UniProtKB">
        <authorList>
            <consortium name="RefSeq"/>
        </authorList>
    </citation>
    <scope>IDENTIFICATION</scope>
</reference>
<dbReference type="Gene3D" id="3.30.70.1820">
    <property type="entry name" value="L1 transposable element, RRM domain"/>
    <property type="match status" value="1"/>
</dbReference>
<dbReference type="InterPro" id="IPR004244">
    <property type="entry name" value="Transposase_22"/>
</dbReference>
<organism evidence="1 2">
    <name type="scientific">Hydra vulgaris</name>
    <name type="common">Hydra</name>
    <name type="synonym">Hydra attenuata</name>
    <dbReference type="NCBI Taxonomy" id="6087"/>
    <lineage>
        <taxon>Eukaryota</taxon>
        <taxon>Metazoa</taxon>
        <taxon>Cnidaria</taxon>
        <taxon>Hydrozoa</taxon>
        <taxon>Hydroidolina</taxon>
        <taxon>Anthoathecata</taxon>
        <taxon>Aplanulata</taxon>
        <taxon>Hydridae</taxon>
        <taxon>Hydra</taxon>
    </lineage>
</organism>
<evidence type="ECO:0000313" key="2">
    <source>
        <dbReference type="RefSeq" id="XP_065652885.1"/>
    </source>
</evidence>
<proteinExistence type="predicted"/>
<gene>
    <name evidence="2" type="primary">LOC136080200</name>
</gene>
<dbReference type="Proteomes" id="UP001652625">
    <property type="component" value="Chromosome 05"/>
</dbReference>
<dbReference type="RefSeq" id="XP_065652885.1">
    <property type="nucleotide sequence ID" value="XM_065796813.1"/>
</dbReference>
<accession>A0ABM4BUL7</accession>
<dbReference type="PANTHER" id="PTHR11505">
    <property type="entry name" value="L1 TRANSPOSABLE ELEMENT-RELATED"/>
    <property type="match status" value="1"/>
</dbReference>
<dbReference type="GeneID" id="136080200"/>